<feature type="coiled-coil region" evidence="1">
    <location>
        <begin position="97"/>
        <end position="124"/>
    </location>
</feature>
<reference evidence="3 4" key="1">
    <citation type="submission" date="2014-06" db="EMBL/GenBank/DDBJ databases">
        <authorList>
            <person name="Swart Estienne"/>
        </authorList>
    </citation>
    <scope>NUCLEOTIDE SEQUENCE [LARGE SCALE GENOMIC DNA]</scope>
    <source>
        <strain evidence="3 4">130c</strain>
    </source>
</reference>
<keyword evidence="4" id="KW-1185">Reference proteome</keyword>
<accession>A0A078AJ46</accession>
<evidence type="ECO:0000256" key="1">
    <source>
        <dbReference type="SAM" id="Coils"/>
    </source>
</evidence>
<proteinExistence type="predicted"/>
<evidence type="ECO:0000313" key="3">
    <source>
        <dbReference type="EMBL" id="CDW81497.1"/>
    </source>
</evidence>
<sequence length="294" mass="33454">MSNGCQESSNQINEIKNSSDQDRDKFILQNIDDPKITTNQGKVKIIQKPATNIDNCSSGSEDLFNDEDSSVLSESSPSQKNNRISCKSKVNFSKLSNDEKVMRLQNMANKIKKLKQQVRSLKNYKSKKALKAKAIFASMQNKTLTPVCQSIISQIPSTQQIEQKYQQENLINQEKFAGPPASFKQNQKQFGSLDTDGMVQTIPNTISAISQHNPANQMLSGLSYQQIQNNMMFVGNSYFRFKTNNNLNMLRLTLIITFLLLTKQINKKLCKFRMIKVFNQLVSKTMSIIYNRLL</sequence>
<dbReference type="AlphaFoldDB" id="A0A078AJ46"/>
<name>A0A078AJ46_STYLE</name>
<dbReference type="Proteomes" id="UP000039865">
    <property type="component" value="Unassembled WGS sequence"/>
</dbReference>
<dbReference type="InParanoid" id="A0A078AJ46"/>
<gene>
    <name evidence="3" type="primary">Contig11820.g600</name>
    <name evidence="3" type="ORF">STYLEM_10515</name>
</gene>
<dbReference type="EMBL" id="CCKQ01010004">
    <property type="protein sequence ID" value="CDW81497.1"/>
    <property type="molecule type" value="Genomic_DNA"/>
</dbReference>
<evidence type="ECO:0000313" key="4">
    <source>
        <dbReference type="Proteomes" id="UP000039865"/>
    </source>
</evidence>
<evidence type="ECO:0000256" key="2">
    <source>
        <dbReference type="SAM" id="MobiDB-lite"/>
    </source>
</evidence>
<feature type="region of interest" description="Disordered" evidence="2">
    <location>
        <begin position="64"/>
        <end position="83"/>
    </location>
</feature>
<keyword evidence="1" id="KW-0175">Coiled coil</keyword>
<feature type="region of interest" description="Disordered" evidence="2">
    <location>
        <begin position="1"/>
        <end position="24"/>
    </location>
</feature>
<feature type="compositionally biased region" description="Polar residues" evidence="2">
    <location>
        <begin position="1"/>
        <end position="16"/>
    </location>
</feature>
<organism evidence="3 4">
    <name type="scientific">Stylonychia lemnae</name>
    <name type="common">Ciliate</name>
    <dbReference type="NCBI Taxonomy" id="5949"/>
    <lineage>
        <taxon>Eukaryota</taxon>
        <taxon>Sar</taxon>
        <taxon>Alveolata</taxon>
        <taxon>Ciliophora</taxon>
        <taxon>Intramacronucleata</taxon>
        <taxon>Spirotrichea</taxon>
        <taxon>Stichotrichia</taxon>
        <taxon>Sporadotrichida</taxon>
        <taxon>Oxytrichidae</taxon>
        <taxon>Stylonychinae</taxon>
        <taxon>Stylonychia</taxon>
    </lineage>
</organism>
<protein>
    <submittedName>
        <fullName evidence="3">Uncharacterized protein</fullName>
    </submittedName>
</protein>